<dbReference type="GO" id="GO:0005886">
    <property type="term" value="C:plasma membrane"/>
    <property type="evidence" value="ECO:0007669"/>
    <property type="project" value="TreeGrafter"/>
</dbReference>
<keyword evidence="4" id="KW-0812">Transmembrane</keyword>
<evidence type="ECO:0000256" key="11">
    <source>
        <dbReference type="ARBA" id="ARBA00023170"/>
    </source>
</evidence>
<keyword evidence="12" id="KW-0325">Glycoprotein</keyword>
<dbReference type="CDD" id="cd00112">
    <property type="entry name" value="LDLa"/>
    <property type="match status" value="2"/>
</dbReference>
<accession>A0A7R9JLN4</accession>
<protein>
    <submittedName>
        <fullName evidence="15">(California timema) hypothetical protein</fullName>
    </submittedName>
</protein>
<feature type="disulfide bond" evidence="13">
    <location>
        <begin position="117"/>
        <end position="135"/>
    </location>
</feature>
<evidence type="ECO:0000313" key="15">
    <source>
        <dbReference type="EMBL" id="CAD7581583.1"/>
    </source>
</evidence>
<dbReference type="GO" id="GO:0006897">
    <property type="term" value="P:endocytosis"/>
    <property type="evidence" value="ECO:0007669"/>
    <property type="project" value="UniProtKB-KW"/>
</dbReference>
<gene>
    <name evidence="15" type="ORF">TCMB3V08_LOCUS14116</name>
</gene>
<dbReference type="InterPro" id="IPR011042">
    <property type="entry name" value="6-blade_b-propeller_TolB-like"/>
</dbReference>
<evidence type="ECO:0000256" key="8">
    <source>
        <dbReference type="ARBA" id="ARBA00022989"/>
    </source>
</evidence>
<feature type="compositionally biased region" description="Basic and acidic residues" evidence="14">
    <location>
        <begin position="178"/>
        <end position="189"/>
    </location>
</feature>
<comment type="caution">
    <text evidence="13">Lacks conserved residue(s) required for the propagation of feature annotation.</text>
</comment>
<dbReference type="Gene3D" id="4.10.400.10">
    <property type="entry name" value="Low-density Lipoprotein Receptor"/>
    <property type="match status" value="3"/>
</dbReference>
<evidence type="ECO:0000256" key="12">
    <source>
        <dbReference type="ARBA" id="ARBA00023180"/>
    </source>
</evidence>
<dbReference type="GO" id="GO:0043235">
    <property type="term" value="C:receptor complex"/>
    <property type="evidence" value="ECO:0007669"/>
    <property type="project" value="TreeGrafter"/>
</dbReference>
<keyword evidence="6" id="KW-0677">Repeat</keyword>
<keyword evidence="2" id="KW-0245">EGF-like domain</keyword>
<feature type="disulfide bond" evidence="13">
    <location>
        <begin position="110"/>
        <end position="122"/>
    </location>
</feature>
<organism evidence="15">
    <name type="scientific">Timema californicum</name>
    <name type="common">California timema</name>
    <name type="synonym">Walking stick</name>
    <dbReference type="NCBI Taxonomy" id="61474"/>
    <lineage>
        <taxon>Eukaryota</taxon>
        <taxon>Metazoa</taxon>
        <taxon>Ecdysozoa</taxon>
        <taxon>Arthropoda</taxon>
        <taxon>Hexapoda</taxon>
        <taxon>Insecta</taxon>
        <taxon>Pterygota</taxon>
        <taxon>Neoptera</taxon>
        <taxon>Polyneoptera</taxon>
        <taxon>Phasmatodea</taxon>
        <taxon>Timematodea</taxon>
        <taxon>Timematoidea</taxon>
        <taxon>Timematidae</taxon>
        <taxon>Timema</taxon>
    </lineage>
</organism>
<dbReference type="PRINTS" id="PR00261">
    <property type="entry name" value="LDLRECEPTOR"/>
</dbReference>
<dbReference type="Pfam" id="PF00057">
    <property type="entry name" value="Ldl_recept_a"/>
    <property type="match status" value="3"/>
</dbReference>
<keyword evidence="11" id="KW-0675">Receptor</keyword>
<keyword evidence="8" id="KW-1133">Transmembrane helix</keyword>
<evidence type="ECO:0000256" key="7">
    <source>
        <dbReference type="ARBA" id="ARBA00022837"/>
    </source>
</evidence>
<dbReference type="PANTHER" id="PTHR22722">
    <property type="entry name" value="LOW-DENSITY LIPOPROTEIN RECEPTOR-RELATED PROTEIN 2-RELATED"/>
    <property type="match status" value="1"/>
</dbReference>
<dbReference type="AlphaFoldDB" id="A0A7R9JLN4"/>
<proteinExistence type="predicted"/>
<keyword evidence="5" id="KW-0732">Signal</keyword>
<evidence type="ECO:0000256" key="4">
    <source>
        <dbReference type="ARBA" id="ARBA00022692"/>
    </source>
</evidence>
<evidence type="ECO:0000256" key="10">
    <source>
        <dbReference type="ARBA" id="ARBA00023157"/>
    </source>
</evidence>
<reference evidence="15" key="1">
    <citation type="submission" date="2020-11" db="EMBL/GenBank/DDBJ databases">
        <authorList>
            <person name="Tran Van P."/>
        </authorList>
    </citation>
    <scope>NUCLEOTIDE SEQUENCE</scope>
</reference>
<dbReference type="SMART" id="SM00192">
    <property type="entry name" value="LDLa"/>
    <property type="match status" value="3"/>
</dbReference>
<dbReference type="InterPro" id="IPR036055">
    <property type="entry name" value="LDL_receptor-like_sf"/>
</dbReference>
<dbReference type="SUPFAM" id="SSF57424">
    <property type="entry name" value="LDL receptor-like module"/>
    <property type="match status" value="3"/>
</dbReference>
<dbReference type="InterPro" id="IPR002172">
    <property type="entry name" value="LDrepeatLR_classA_rpt"/>
</dbReference>
<dbReference type="SUPFAM" id="SSF57196">
    <property type="entry name" value="EGF/Laminin"/>
    <property type="match status" value="1"/>
</dbReference>
<name>A0A7R9JLN4_TIMCA</name>
<evidence type="ECO:0000256" key="3">
    <source>
        <dbReference type="ARBA" id="ARBA00022583"/>
    </source>
</evidence>
<comment type="subcellular location">
    <subcellularLocation>
        <location evidence="1">Membrane</location>
        <topology evidence="1">Single-pass membrane protein</topology>
    </subcellularLocation>
</comment>
<keyword evidence="7" id="KW-0106">Calcium</keyword>
<dbReference type="FunFam" id="4.10.400.10:FF:000005">
    <property type="entry name" value="low-density lipoprotein receptor-related protein 1B"/>
    <property type="match status" value="1"/>
</dbReference>
<dbReference type="InterPro" id="IPR051221">
    <property type="entry name" value="LDLR-related"/>
</dbReference>
<dbReference type="PROSITE" id="PS01209">
    <property type="entry name" value="LDLRA_1"/>
    <property type="match status" value="1"/>
</dbReference>
<dbReference type="PROSITE" id="PS50068">
    <property type="entry name" value="LDLRA_2"/>
    <property type="match status" value="3"/>
</dbReference>
<feature type="region of interest" description="Disordered" evidence="14">
    <location>
        <begin position="177"/>
        <end position="196"/>
    </location>
</feature>
<evidence type="ECO:0000256" key="6">
    <source>
        <dbReference type="ARBA" id="ARBA00022737"/>
    </source>
</evidence>
<dbReference type="FunFam" id="4.10.400.10:FF:000002">
    <property type="entry name" value="Low-density lipoprotein receptor-related protein 1"/>
    <property type="match status" value="1"/>
</dbReference>
<evidence type="ECO:0000256" key="1">
    <source>
        <dbReference type="ARBA" id="ARBA00004167"/>
    </source>
</evidence>
<sequence length="196" mass="21420">MISQQDLSGSAIYGFRSNACSQDNNNCSELCLSTPNGSTCSCRDGYALNDNACTLQSNYTPPSRCPQNFFQCVKNLRCIDKKYVCDGDDDCGDGSDENIGPGEACENISCRNDQFQCDGNRCITQYWLCDGDKDCADGTDEDPSQCNRNSTCGPTQFTCKKSGRCIPLTWTCDSDPDCGDKDTSDEHDNCSTSYLS</sequence>
<evidence type="ECO:0000256" key="14">
    <source>
        <dbReference type="SAM" id="MobiDB-lite"/>
    </source>
</evidence>
<keyword evidence="10 13" id="KW-1015">Disulfide bond</keyword>
<evidence type="ECO:0000256" key="5">
    <source>
        <dbReference type="ARBA" id="ARBA00022729"/>
    </source>
</evidence>
<evidence type="ECO:0000256" key="2">
    <source>
        <dbReference type="ARBA" id="ARBA00022536"/>
    </source>
</evidence>
<keyword evidence="3" id="KW-0254">Endocytosis</keyword>
<dbReference type="Gene3D" id="2.120.10.30">
    <property type="entry name" value="TolB, C-terminal domain"/>
    <property type="match status" value="1"/>
</dbReference>
<dbReference type="EMBL" id="OE223001">
    <property type="protein sequence ID" value="CAD7581583.1"/>
    <property type="molecule type" value="Genomic_DNA"/>
</dbReference>
<evidence type="ECO:0000256" key="13">
    <source>
        <dbReference type="PROSITE-ProRule" id="PRU00124"/>
    </source>
</evidence>
<evidence type="ECO:0000256" key="9">
    <source>
        <dbReference type="ARBA" id="ARBA00023136"/>
    </source>
</evidence>
<dbReference type="InterPro" id="IPR023415">
    <property type="entry name" value="LDLR_class-A_CS"/>
</dbReference>
<keyword evidence="9" id="KW-0472">Membrane</keyword>